<dbReference type="GO" id="GO:0046872">
    <property type="term" value="F:metal ion binding"/>
    <property type="evidence" value="ECO:0007669"/>
    <property type="project" value="UniProtKB-KW"/>
</dbReference>
<reference evidence="3" key="1">
    <citation type="submission" date="2016-10" db="EMBL/GenBank/DDBJ databases">
        <authorList>
            <person name="Varghese N."/>
            <person name="Submissions S."/>
        </authorList>
    </citation>
    <scope>NUCLEOTIDE SEQUENCE [LARGE SCALE GENOMIC DNA]</scope>
    <source>
        <strain evidence="3">DSM 25730</strain>
    </source>
</reference>
<dbReference type="GO" id="GO:0047443">
    <property type="term" value="F:4-hydroxy-4-methyl-2-oxoglutarate aldolase activity"/>
    <property type="evidence" value="ECO:0007669"/>
    <property type="project" value="TreeGrafter"/>
</dbReference>
<dbReference type="SUPFAM" id="SSF89562">
    <property type="entry name" value="RraA-like"/>
    <property type="match status" value="1"/>
</dbReference>
<name>A0A1I1PST5_9FLAO</name>
<dbReference type="Proteomes" id="UP000199439">
    <property type="component" value="Unassembled WGS sequence"/>
</dbReference>
<feature type="binding site" evidence="1">
    <location>
        <position position="135"/>
    </location>
    <ligand>
        <name>Mg(2+)</name>
        <dbReference type="ChEBI" id="CHEBI:18420"/>
    </ligand>
</feature>
<evidence type="ECO:0000313" key="2">
    <source>
        <dbReference type="EMBL" id="SFD12889.1"/>
    </source>
</evidence>
<sequence length="234" mass="25885">MSSTKKIWKNDKELFSIAKSELFVALVGDILDTLGYQHQFLPPSIKPLNTDFVLIGRAMPVLEADVFEESSKNTNNPMMKKPFGIMFEALDDLKEDEVYICSGSSPRYALWGGLMSTRALKLKAAGAVLHGYSRDTNEVLELNFPTFSYGGYAQDQGPRGKVIDYRVPIEIEGTRINPGDIIYGDRDGVIVVPKAVEEEAFMGAIGKARGEQLVKKALEEGMSTVDAYNKFGIM</sequence>
<organism evidence="2 3">
    <name type="scientific">Algibacter pectinivorans</name>
    <dbReference type="NCBI Taxonomy" id="870482"/>
    <lineage>
        <taxon>Bacteria</taxon>
        <taxon>Pseudomonadati</taxon>
        <taxon>Bacteroidota</taxon>
        <taxon>Flavobacteriia</taxon>
        <taxon>Flavobacteriales</taxon>
        <taxon>Flavobacteriaceae</taxon>
        <taxon>Algibacter</taxon>
    </lineage>
</organism>
<protein>
    <submittedName>
        <fullName evidence="2">Regulator of RNase E activity RraA</fullName>
    </submittedName>
</protein>
<feature type="binding site" evidence="1">
    <location>
        <begin position="112"/>
        <end position="115"/>
    </location>
    <ligand>
        <name>substrate</name>
    </ligand>
</feature>
<dbReference type="GO" id="GO:0008948">
    <property type="term" value="F:oxaloacetate decarboxylase activity"/>
    <property type="evidence" value="ECO:0007669"/>
    <property type="project" value="TreeGrafter"/>
</dbReference>
<dbReference type="PANTHER" id="PTHR33254">
    <property type="entry name" value="4-HYDROXY-4-METHYL-2-OXOGLUTARATE ALDOLASE 3-RELATED"/>
    <property type="match status" value="1"/>
</dbReference>
<evidence type="ECO:0000256" key="1">
    <source>
        <dbReference type="PIRSR" id="PIRSR605493-1"/>
    </source>
</evidence>
<dbReference type="Gene3D" id="3.50.30.40">
    <property type="entry name" value="Ribonuclease E inhibitor RraA/RraA-like"/>
    <property type="match status" value="1"/>
</dbReference>
<evidence type="ECO:0000313" key="3">
    <source>
        <dbReference type="Proteomes" id="UP000199439"/>
    </source>
</evidence>
<dbReference type="InterPro" id="IPR005493">
    <property type="entry name" value="RraA/RraA-like"/>
</dbReference>
<dbReference type="STRING" id="870482.SAMN04487987_104201"/>
<dbReference type="Pfam" id="PF03737">
    <property type="entry name" value="RraA-like"/>
    <property type="match status" value="1"/>
</dbReference>
<dbReference type="CDD" id="cd16841">
    <property type="entry name" value="RraA_family"/>
    <property type="match status" value="1"/>
</dbReference>
<proteinExistence type="predicted"/>
<dbReference type="AlphaFoldDB" id="A0A1I1PST5"/>
<comment type="cofactor">
    <cofactor evidence="1">
        <name>Mg(2+)</name>
        <dbReference type="ChEBI" id="CHEBI:18420"/>
    </cofactor>
</comment>
<keyword evidence="3" id="KW-1185">Reference proteome</keyword>
<dbReference type="InterPro" id="IPR036704">
    <property type="entry name" value="RraA/RraA-like_sf"/>
</dbReference>
<gene>
    <name evidence="2" type="ORF">SAMN04487987_104201</name>
</gene>
<keyword evidence="1" id="KW-0479">Metal-binding</keyword>
<feature type="binding site" evidence="1">
    <location>
        <position position="134"/>
    </location>
    <ligand>
        <name>substrate</name>
    </ligand>
</feature>
<dbReference type="OrthoDB" id="9784786at2"/>
<dbReference type="EMBL" id="FOMI01000004">
    <property type="protein sequence ID" value="SFD12889.1"/>
    <property type="molecule type" value="Genomic_DNA"/>
</dbReference>
<accession>A0A1I1PST5</accession>
<dbReference type="RefSeq" id="WP_092851199.1">
    <property type="nucleotide sequence ID" value="NZ_FOMI01000004.1"/>
</dbReference>
<keyword evidence="1" id="KW-0460">Magnesium</keyword>
<dbReference type="PANTHER" id="PTHR33254:SF28">
    <property type="entry name" value="4-HYDROXY-4-METHYL-2-OXOGLUTARATE ALDOLASE"/>
    <property type="match status" value="1"/>
</dbReference>